<dbReference type="Pfam" id="PF00005">
    <property type="entry name" value="ABC_tran"/>
    <property type="match status" value="1"/>
</dbReference>
<accession>A0A5C5YJK2</accession>
<dbReference type="FunFam" id="3.40.50.300:FF:000016">
    <property type="entry name" value="Oligopeptide ABC transporter ATP-binding component"/>
    <property type="match status" value="1"/>
</dbReference>
<dbReference type="SUPFAM" id="SSF52540">
    <property type="entry name" value="P-loop containing nucleoside triphosphate hydrolases"/>
    <property type="match status" value="1"/>
</dbReference>
<gene>
    <name evidence="9" type="primary">oppD</name>
    <name evidence="9" type="ORF">CA85_02870</name>
</gene>
<dbReference type="EMBL" id="SJPK01000001">
    <property type="protein sequence ID" value="TWT74999.1"/>
    <property type="molecule type" value="Genomic_DNA"/>
</dbReference>
<keyword evidence="10" id="KW-1185">Reference proteome</keyword>
<keyword evidence="4" id="KW-1003">Cell membrane</keyword>
<reference evidence="9 10" key="1">
    <citation type="submission" date="2019-02" db="EMBL/GenBank/DDBJ databases">
        <title>Deep-cultivation of Planctomycetes and their phenomic and genomic characterization uncovers novel biology.</title>
        <authorList>
            <person name="Wiegand S."/>
            <person name="Jogler M."/>
            <person name="Boedeker C."/>
            <person name="Pinto D."/>
            <person name="Vollmers J."/>
            <person name="Rivas-Marin E."/>
            <person name="Kohn T."/>
            <person name="Peeters S.H."/>
            <person name="Heuer A."/>
            <person name="Rast P."/>
            <person name="Oberbeckmann S."/>
            <person name="Bunk B."/>
            <person name="Jeske O."/>
            <person name="Meyerdierks A."/>
            <person name="Storesund J.E."/>
            <person name="Kallscheuer N."/>
            <person name="Luecker S."/>
            <person name="Lage O.M."/>
            <person name="Pohl T."/>
            <person name="Merkel B.J."/>
            <person name="Hornburger P."/>
            <person name="Mueller R.-W."/>
            <person name="Bruemmer F."/>
            <person name="Labrenz M."/>
            <person name="Spormann A.M."/>
            <person name="Op Den Camp H."/>
            <person name="Overmann J."/>
            <person name="Amann R."/>
            <person name="Jetten M.S.M."/>
            <person name="Mascher T."/>
            <person name="Medema M.H."/>
            <person name="Devos D.P."/>
            <person name="Kaster A.-K."/>
            <person name="Ovreas L."/>
            <person name="Rohde M."/>
            <person name="Galperin M.Y."/>
            <person name="Jogler C."/>
        </authorList>
    </citation>
    <scope>NUCLEOTIDE SEQUENCE [LARGE SCALE GENOMIC DNA]</scope>
    <source>
        <strain evidence="9 10">CA85</strain>
    </source>
</reference>
<evidence type="ECO:0000313" key="9">
    <source>
        <dbReference type="EMBL" id="TWT74999.1"/>
    </source>
</evidence>
<dbReference type="Pfam" id="PF08352">
    <property type="entry name" value="oligo_HPY"/>
    <property type="match status" value="1"/>
</dbReference>
<dbReference type="InterPro" id="IPR027417">
    <property type="entry name" value="P-loop_NTPase"/>
</dbReference>
<keyword evidence="7" id="KW-0472">Membrane</keyword>
<dbReference type="PANTHER" id="PTHR43297:SF2">
    <property type="entry name" value="DIPEPTIDE TRANSPORT ATP-BINDING PROTEIN DPPD"/>
    <property type="match status" value="1"/>
</dbReference>
<evidence type="ECO:0000313" key="10">
    <source>
        <dbReference type="Proteomes" id="UP000318053"/>
    </source>
</evidence>
<evidence type="ECO:0000256" key="7">
    <source>
        <dbReference type="ARBA" id="ARBA00023136"/>
    </source>
</evidence>
<dbReference type="RefSeq" id="WP_246112396.1">
    <property type="nucleotide sequence ID" value="NZ_SJPK01000001.1"/>
</dbReference>
<dbReference type="InterPro" id="IPR017871">
    <property type="entry name" value="ABC_transporter-like_CS"/>
</dbReference>
<evidence type="ECO:0000256" key="4">
    <source>
        <dbReference type="ARBA" id="ARBA00022475"/>
    </source>
</evidence>
<evidence type="ECO:0000256" key="6">
    <source>
        <dbReference type="ARBA" id="ARBA00022840"/>
    </source>
</evidence>
<dbReference type="InterPro" id="IPR050388">
    <property type="entry name" value="ABC_Ni/Peptide_Import"/>
</dbReference>
<dbReference type="InterPro" id="IPR003439">
    <property type="entry name" value="ABC_transporter-like_ATP-bd"/>
</dbReference>
<dbReference type="GO" id="GO:0015833">
    <property type="term" value="P:peptide transport"/>
    <property type="evidence" value="ECO:0007669"/>
    <property type="project" value="InterPro"/>
</dbReference>
<keyword evidence="3" id="KW-0813">Transport</keyword>
<comment type="similarity">
    <text evidence="2">Belongs to the ABC transporter superfamily.</text>
</comment>
<dbReference type="AlphaFoldDB" id="A0A5C5YJK2"/>
<dbReference type="SMART" id="SM00382">
    <property type="entry name" value="AAA"/>
    <property type="match status" value="1"/>
</dbReference>
<sequence length="356" mass="38792">MMQANTKQADSGVAQQDSPLLSVNDLRVSFKTDEGMVRAVRGVSFDVHPGETVAIVGESGSGKSVTNLAMMGLVPKPPGNIDGGTAMFAGQNLLTLSQRRLQDIRGRHIAMIFQDPMTALNPLMTIEQQLTEMTRLHLNFTRHEARAHAIEMLGLVGITAPEKRLRDYPHQFSGGMRQRVMVAMALSCEPELLIADEPTTALDVTIQAQIMELLADLQARKGTAIVLITHDLGVVAGVADRVLVMYAGRIIEKADVSSLFAMPRHPYTLGLLGSLPNLESNRDETLKAIPGQPPDMSVPIAGCAFRDRCEYRFDRCQSDDPVLTPRRDALEDGAEDSSMHMAACHAVDVGTENEPR</sequence>
<comment type="caution">
    <text evidence="9">The sequence shown here is derived from an EMBL/GenBank/DDBJ whole genome shotgun (WGS) entry which is preliminary data.</text>
</comment>
<organism evidence="9 10">
    <name type="scientific">Allorhodopirellula solitaria</name>
    <dbReference type="NCBI Taxonomy" id="2527987"/>
    <lineage>
        <taxon>Bacteria</taxon>
        <taxon>Pseudomonadati</taxon>
        <taxon>Planctomycetota</taxon>
        <taxon>Planctomycetia</taxon>
        <taxon>Pirellulales</taxon>
        <taxon>Pirellulaceae</taxon>
        <taxon>Allorhodopirellula</taxon>
    </lineage>
</organism>
<dbReference type="PROSITE" id="PS50893">
    <property type="entry name" value="ABC_TRANSPORTER_2"/>
    <property type="match status" value="1"/>
</dbReference>
<dbReference type="NCBIfam" id="TIGR01727">
    <property type="entry name" value="oligo_HPY"/>
    <property type="match status" value="1"/>
</dbReference>
<evidence type="ECO:0000256" key="5">
    <source>
        <dbReference type="ARBA" id="ARBA00022741"/>
    </source>
</evidence>
<comment type="subcellular location">
    <subcellularLocation>
        <location evidence="1">Cell inner membrane</location>
        <topology evidence="1">Peripheral membrane protein</topology>
    </subcellularLocation>
</comment>
<dbReference type="InterPro" id="IPR013563">
    <property type="entry name" value="Oligopep_ABC_C"/>
</dbReference>
<protein>
    <submittedName>
        <fullName evidence="9">Oligopeptide transport ATP-binding protein OppD</fullName>
    </submittedName>
</protein>
<dbReference type="GO" id="GO:0005886">
    <property type="term" value="C:plasma membrane"/>
    <property type="evidence" value="ECO:0007669"/>
    <property type="project" value="UniProtKB-SubCell"/>
</dbReference>
<dbReference type="Proteomes" id="UP000318053">
    <property type="component" value="Unassembled WGS sequence"/>
</dbReference>
<dbReference type="InterPro" id="IPR003593">
    <property type="entry name" value="AAA+_ATPase"/>
</dbReference>
<keyword evidence="5" id="KW-0547">Nucleotide-binding</keyword>
<dbReference type="GO" id="GO:0016887">
    <property type="term" value="F:ATP hydrolysis activity"/>
    <property type="evidence" value="ECO:0007669"/>
    <property type="project" value="InterPro"/>
</dbReference>
<dbReference type="Gene3D" id="3.40.50.300">
    <property type="entry name" value="P-loop containing nucleotide triphosphate hydrolases"/>
    <property type="match status" value="1"/>
</dbReference>
<dbReference type="CDD" id="cd03257">
    <property type="entry name" value="ABC_NikE_OppD_transporters"/>
    <property type="match status" value="1"/>
</dbReference>
<dbReference type="PROSITE" id="PS00211">
    <property type="entry name" value="ABC_TRANSPORTER_1"/>
    <property type="match status" value="1"/>
</dbReference>
<evidence type="ECO:0000256" key="2">
    <source>
        <dbReference type="ARBA" id="ARBA00005417"/>
    </source>
</evidence>
<evidence type="ECO:0000256" key="3">
    <source>
        <dbReference type="ARBA" id="ARBA00022448"/>
    </source>
</evidence>
<keyword evidence="6 9" id="KW-0067">ATP-binding</keyword>
<feature type="domain" description="ABC transporter" evidence="8">
    <location>
        <begin position="21"/>
        <end position="272"/>
    </location>
</feature>
<dbReference type="GO" id="GO:0005524">
    <property type="term" value="F:ATP binding"/>
    <property type="evidence" value="ECO:0007669"/>
    <property type="project" value="UniProtKB-KW"/>
</dbReference>
<proteinExistence type="inferred from homology"/>
<dbReference type="PANTHER" id="PTHR43297">
    <property type="entry name" value="OLIGOPEPTIDE TRANSPORT ATP-BINDING PROTEIN APPD"/>
    <property type="match status" value="1"/>
</dbReference>
<evidence type="ECO:0000256" key="1">
    <source>
        <dbReference type="ARBA" id="ARBA00004417"/>
    </source>
</evidence>
<evidence type="ECO:0000259" key="8">
    <source>
        <dbReference type="PROSITE" id="PS50893"/>
    </source>
</evidence>
<name>A0A5C5YJK2_9BACT</name>